<dbReference type="PRINTS" id="PR00455">
    <property type="entry name" value="HTHTETR"/>
</dbReference>
<protein>
    <submittedName>
        <fullName evidence="6">Bacterial regulatory protein, tetR family</fullName>
    </submittedName>
</protein>
<dbReference type="Pfam" id="PF00440">
    <property type="entry name" value="TetR_N"/>
    <property type="match status" value="1"/>
</dbReference>
<dbReference type="GO" id="GO:0003700">
    <property type="term" value="F:DNA-binding transcription factor activity"/>
    <property type="evidence" value="ECO:0007669"/>
    <property type="project" value="TreeGrafter"/>
</dbReference>
<dbReference type="RefSeq" id="WP_105530628.1">
    <property type="nucleotide sequence ID" value="NZ_PUGF01000003.1"/>
</dbReference>
<reference evidence="6 7" key="1">
    <citation type="submission" date="2018-02" db="EMBL/GenBank/DDBJ databases">
        <title>Solimicrobium silvestre gen. nov., sp. nov., isolated from alpine forest soil.</title>
        <authorList>
            <person name="Margesin R."/>
            <person name="Albuquerque L."/>
            <person name="Zhang D.-C."/>
            <person name="Froufe H.J.C."/>
            <person name="Severino R."/>
            <person name="Roxo I."/>
            <person name="Egas C."/>
            <person name="Da Costa M.S."/>
        </authorList>
    </citation>
    <scope>NUCLEOTIDE SEQUENCE [LARGE SCALE GENOMIC DNA]</scope>
    <source>
        <strain evidence="6 7">S20-91</strain>
    </source>
</reference>
<dbReference type="InterPro" id="IPR001647">
    <property type="entry name" value="HTH_TetR"/>
</dbReference>
<keyword evidence="2 4" id="KW-0238">DNA-binding</keyword>
<evidence type="ECO:0000256" key="4">
    <source>
        <dbReference type="PROSITE-ProRule" id="PRU00335"/>
    </source>
</evidence>
<dbReference type="GO" id="GO:0000976">
    <property type="term" value="F:transcription cis-regulatory region binding"/>
    <property type="evidence" value="ECO:0007669"/>
    <property type="project" value="TreeGrafter"/>
</dbReference>
<keyword evidence="1" id="KW-0805">Transcription regulation</keyword>
<dbReference type="Pfam" id="PF17918">
    <property type="entry name" value="TetR_C_15"/>
    <property type="match status" value="1"/>
</dbReference>
<dbReference type="EMBL" id="PUGF01000003">
    <property type="protein sequence ID" value="PRC94298.1"/>
    <property type="molecule type" value="Genomic_DNA"/>
</dbReference>
<name>A0A2S9H2V1_9BURK</name>
<dbReference type="PANTHER" id="PTHR30055:SF234">
    <property type="entry name" value="HTH-TYPE TRANSCRIPTIONAL REGULATOR BETI"/>
    <property type="match status" value="1"/>
</dbReference>
<dbReference type="InterPro" id="IPR009057">
    <property type="entry name" value="Homeodomain-like_sf"/>
</dbReference>
<dbReference type="Proteomes" id="UP000237839">
    <property type="component" value="Unassembled WGS sequence"/>
</dbReference>
<evidence type="ECO:0000256" key="1">
    <source>
        <dbReference type="ARBA" id="ARBA00023015"/>
    </source>
</evidence>
<evidence type="ECO:0000313" key="6">
    <source>
        <dbReference type="EMBL" id="PRC94298.1"/>
    </source>
</evidence>
<proteinExistence type="predicted"/>
<evidence type="ECO:0000259" key="5">
    <source>
        <dbReference type="PROSITE" id="PS50977"/>
    </source>
</evidence>
<dbReference type="PANTHER" id="PTHR30055">
    <property type="entry name" value="HTH-TYPE TRANSCRIPTIONAL REGULATOR RUTR"/>
    <property type="match status" value="1"/>
</dbReference>
<dbReference type="InterPro" id="IPR041669">
    <property type="entry name" value="TetR_C_15"/>
</dbReference>
<accession>A0A2S9H2V1</accession>
<keyword evidence="3" id="KW-0804">Transcription</keyword>
<dbReference type="AlphaFoldDB" id="A0A2S9H2V1"/>
<organism evidence="6 7">
    <name type="scientific">Solimicrobium silvestre</name>
    <dbReference type="NCBI Taxonomy" id="2099400"/>
    <lineage>
        <taxon>Bacteria</taxon>
        <taxon>Pseudomonadati</taxon>
        <taxon>Pseudomonadota</taxon>
        <taxon>Betaproteobacteria</taxon>
        <taxon>Burkholderiales</taxon>
        <taxon>Oxalobacteraceae</taxon>
        <taxon>Solimicrobium</taxon>
    </lineage>
</organism>
<feature type="domain" description="HTH tetR-type" evidence="5">
    <location>
        <begin position="11"/>
        <end position="71"/>
    </location>
</feature>
<dbReference type="Gene3D" id="1.10.357.10">
    <property type="entry name" value="Tetracycline Repressor, domain 2"/>
    <property type="match status" value="1"/>
</dbReference>
<gene>
    <name evidence="6" type="ORF">S2091_0919</name>
</gene>
<feature type="DNA-binding region" description="H-T-H motif" evidence="4">
    <location>
        <begin position="34"/>
        <end position="53"/>
    </location>
</feature>
<dbReference type="PROSITE" id="PS50977">
    <property type="entry name" value="HTH_TETR_2"/>
    <property type="match status" value="1"/>
</dbReference>
<evidence type="ECO:0000256" key="2">
    <source>
        <dbReference type="ARBA" id="ARBA00023125"/>
    </source>
</evidence>
<dbReference type="SUPFAM" id="SSF46689">
    <property type="entry name" value="Homeodomain-like"/>
    <property type="match status" value="1"/>
</dbReference>
<evidence type="ECO:0000313" key="7">
    <source>
        <dbReference type="Proteomes" id="UP000237839"/>
    </source>
</evidence>
<keyword evidence="7" id="KW-1185">Reference proteome</keyword>
<dbReference type="InterPro" id="IPR050109">
    <property type="entry name" value="HTH-type_TetR-like_transc_reg"/>
</dbReference>
<sequence length="197" mass="21680">MRKAPSQQRSQIMVDTIIEAATRVLALRGWARFKTSEVADVAGVSIGSLYQYFPNKLGLAEEIRQRHLDAVLAALTVSGNGRQISTLDQWVTRLIDGVIAVHSVNQALHRILLEEVPFAGQWNYEEFKSEYQGRYRDLITASSGKHSSARDDVAGRVLAAAVEGVVHAAARHGELDSPALKAELGQMVRAYLRDRSG</sequence>
<comment type="caution">
    <text evidence="6">The sequence shown here is derived from an EMBL/GenBank/DDBJ whole genome shotgun (WGS) entry which is preliminary data.</text>
</comment>
<evidence type="ECO:0000256" key="3">
    <source>
        <dbReference type="ARBA" id="ARBA00023163"/>
    </source>
</evidence>
<dbReference type="OrthoDB" id="9816320at2"/>